<dbReference type="Proteomes" id="UP000331127">
    <property type="component" value="Unassembled WGS sequence"/>
</dbReference>
<evidence type="ECO:0000256" key="1">
    <source>
        <dbReference type="SAM" id="MobiDB-lite"/>
    </source>
</evidence>
<sequence length="83" mass="9323">MEPYDTATSADCFVAAKKTFDGLIGQLADPASATLTHGRVEEMLHEQGRELLRQLLQAYRTSRLPPEASPRWARPPPCAWSRR</sequence>
<comment type="caution">
    <text evidence="2">The sequence shown here is derived from an EMBL/GenBank/DDBJ whole genome shotgun (WGS) entry which is preliminary data.</text>
</comment>
<dbReference type="AlphaFoldDB" id="A0A5M3XBY5"/>
<name>A0A5M3XBY5_9ACTN</name>
<evidence type="ECO:0000313" key="3">
    <source>
        <dbReference type="Proteomes" id="UP000331127"/>
    </source>
</evidence>
<feature type="region of interest" description="Disordered" evidence="1">
    <location>
        <begin position="64"/>
        <end position="83"/>
    </location>
</feature>
<evidence type="ECO:0000313" key="2">
    <source>
        <dbReference type="EMBL" id="GES17011.1"/>
    </source>
</evidence>
<accession>A0A5M3XBY5</accession>
<feature type="compositionally biased region" description="Pro residues" evidence="1">
    <location>
        <begin position="73"/>
        <end position="83"/>
    </location>
</feature>
<dbReference type="RefSeq" id="WP_155361991.1">
    <property type="nucleotide sequence ID" value="NZ_BAAAHL010000031.1"/>
</dbReference>
<reference evidence="2 3" key="1">
    <citation type="submission" date="2019-10" db="EMBL/GenBank/DDBJ databases">
        <title>Whole genome shotgun sequence of Acrocarpospora macrocephala NBRC 16266.</title>
        <authorList>
            <person name="Ichikawa N."/>
            <person name="Kimura A."/>
            <person name="Kitahashi Y."/>
            <person name="Komaki H."/>
            <person name="Oguchi A."/>
        </authorList>
    </citation>
    <scope>NUCLEOTIDE SEQUENCE [LARGE SCALE GENOMIC DNA]</scope>
    <source>
        <strain evidence="2 3">NBRC 16266</strain>
    </source>
</reference>
<proteinExistence type="predicted"/>
<protein>
    <submittedName>
        <fullName evidence="2">Uncharacterized protein</fullName>
    </submittedName>
</protein>
<dbReference type="EMBL" id="BLAE01000132">
    <property type="protein sequence ID" value="GES17011.1"/>
    <property type="molecule type" value="Genomic_DNA"/>
</dbReference>
<keyword evidence="3" id="KW-1185">Reference proteome</keyword>
<dbReference type="OrthoDB" id="3450944at2"/>
<gene>
    <name evidence="2" type="ORF">Amac_106090</name>
</gene>
<organism evidence="2 3">
    <name type="scientific">Acrocarpospora macrocephala</name>
    <dbReference type="NCBI Taxonomy" id="150177"/>
    <lineage>
        <taxon>Bacteria</taxon>
        <taxon>Bacillati</taxon>
        <taxon>Actinomycetota</taxon>
        <taxon>Actinomycetes</taxon>
        <taxon>Streptosporangiales</taxon>
        <taxon>Streptosporangiaceae</taxon>
        <taxon>Acrocarpospora</taxon>
    </lineage>
</organism>